<evidence type="ECO:0000313" key="3">
    <source>
        <dbReference type="EMBL" id="CAD7011724.1"/>
    </source>
</evidence>
<reference evidence="3" key="1">
    <citation type="submission" date="2020-11" db="EMBL/GenBank/DDBJ databases">
        <authorList>
            <person name="Whitehead M."/>
        </authorList>
    </citation>
    <scope>NUCLEOTIDE SEQUENCE</scope>
    <source>
        <strain evidence="3">EGII</strain>
    </source>
</reference>
<sequence length="244" mass="27837">MIKQQRIKELFATMSANFTKEKPPSAHRRKRNPNTHKTNCEDCTTSEVNVHNILHACAHTNMHTYSSPMVPTCSECPATYIEVTMTFALQRHKAVAALYAPLLGCKQNKQANKPLAEQCRAYAGTIIADSHIATYVHTYIQTHANVHVQSEIHTQKGSRNYCLRPNCKFVCALLRFIAFGQCCVVHIRFYMRALLYSALLYSSFNSNSEKVFLRAYLLTCIHTRTYIMYICMYECVRVPIVAVS</sequence>
<feature type="transmembrane region" description="Helical" evidence="2">
    <location>
        <begin position="169"/>
        <end position="191"/>
    </location>
</feature>
<proteinExistence type="predicted"/>
<keyword evidence="4" id="KW-1185">Reference proteome</keyword>
<organism evidence="3 4">
    <name type="scientific">Ceratitis capitata</name>
    <name type="common">Mediterranean fruit fly</name>
    <name type="synonym">Tephritis capitata</name>
    <dbReference type="NCBI Taxonomy" id="7213"/>
    <lineage>
        <taxon>Eukaryota</taxon>
        <taxon>Metazoa</taxon>
        <taxon>Ecdysozoa</taxon>
        <taxon>Arthropoda</taxon>
        <taxon>Hexapoda</taxon>
        <taxon>Insecta</taxon>
        <taxon>Pterygota</taxon>
        <taxon>Neoptera</taxon>
        <taxon>Endopterygota</taxon>
        <taxon>Diptera</taxon>
        <taxon>Brachycera</taxon>
        <taxon>Muscomorpha</taxon>
        <taxon>Tephritoidea</taxon>
        <taxon>Tephritidae</taxon>
        <taxon>Ceratitis</taxon>
        <taxon>Ceratitis</taxon>
    </lineage>
</organism>
<accession>A0A811V9P0</accession>
<feature type="region of interest" description="Disordered" evidence="1">
    <location>
        <begin position="18"/>
        <end position="37"/>
    </location>
</feature>
<comment type="caution">
    <text evidence="3">The sequence shown here is derived from an EMBL/GenBank/DDBJ whole genome shotgun (WGS) entry which is preliminary data.</text>
</comment>
<keyword evidence="2" id="KW-0812">Transmembrane</keyword>
<keyword evidence="2" id="KW-1133">Transmembrane helix</keyword>
<dbReference type="EMBL" id="CAJHJT010000056">
    <property type="protein sequence ID" value="CAD7011724.1"/>
    <property type="molecule type" value="Genomic_DNA"/>
</dbReference>
<feature type="compositionally biased region" description="Basic residues" evidence="1">
    <location>
        <begin position="25"/>
        <end position="34"/>
    </location>
</feature>
<evidence type="ECO:0000256" key="2">
    <source>
        <dbReference type="SAM" id="Phobius"/>
    </source>
</evidence>
<dbReference type="AlphaFoldDB" id="A0A811V9P0"/>
<feature type="transmembrane region" description="Helical" evidence="2">
    <location>
        <begin position="211"/>
        <end position="231"/>
    </location>
</feature>
<evidence type="ECO:0000256" key="1">
    <source>
        <dbReference type="SAM" id="MobiDB-lite"/>
    </source>
</evidence>
<evidence type="ECO:0000313" key="4">
    <source>
        <dbReference type="Proteomes" id="UP000606786"/>
    </source>
</evidence>
<name>A0A811V9P0_CERCA</name>
<keyword evidence="2" id="KW-0472">Membrane</keyword>
<gene>
    <name evidence="3" type="ORF">CCAP1982_LOCUS19838</name>
</gene>
<protein>
    <submittedName>
        <fullName evidence="3">(Mediterranean fruit fly) hypothetical protein</fullName>
    </submittedName>
</protein>
<dbReference type="Proteomes" id="UP000606786">
    <property type="component" value="Unassembled WGS sequence"/>
</dbReference>